<keyword evidence="2" id="KW-0597">Phosphoprotein</keyword>
<keyword evidence="8" id="KW-1185">Reference proteome</keyword>
<dbReference type="AlphaFoldDB" id="A0A8K0KS98"/>
<gene>
    <name evidence="7" type="ORF">KVT40_009211</name>
</gene>
<comment type="subcellular location">
    <subcellularLocation>
        <location evidence="1">Nucleus</location>
    </subcellularLocation>
</comment>
<evidence type="ECO:0000256" key="5">
    <source>
        <dbReference type="ARBA" id="ARBA00023242"/>
    </source>
</evidence>
<dbReference type="Proteomes" id="UP000809789">
    <property type="component" value="Unassembled WGS sequence"/>
</dbReference>
<feature type="transmembrane region" description="Helical" evidence="6">
    <location>
        <begin position="282"/>
        <end position="300"/>
    </location>
</feature>
<keyword evidence="4" id="KW-0040">ANK repeat</keyword>
<protein>
    <submittedName>
        <fullName evidence="7">Uncharacterized protein</fullName>
    </submittedName>
</protein>
<organism evidence="7 8">
    <name type="scientific">Elsinoe batatas</name>
    <dbReference type="NCBI Taxonomy" id="2601811"/>
    <lineage>
        <taxon>Eukaryota</taxon>
        <taxon>Fungi</taxon>
        <taxon>Dikarya</taxon>
        <taxon>Ascomycota</taxon>
        <taxon>Pezizomycotina</taxon>
        <taxon>Dothideomycetes</taxon>
        <taxon>Dothideomycetidae</taxon>
        <taxon>Myriangiales</taxon>
        <taxon>Elsinoaceae</taxon>
        <taxon>Elsinoe</taxon>
    </lineage>
</organism>
<evidence type="ECO:0000256" key="4">
    <source>
        <dbReference type="ARBA" id="ARBA00023043"/>
    </source>
</evidence>
<accession>A0A8K0KS98</accession>
<dbReference type="GO" id="GO:0005634">
    <property type="term" value="C:nucleus"/>
    <property type="evidence" value="ECO:0007669"/>
    <property type="project" value="UniProtKB-SubCell"/>
</dbReference>
<keyword evidence="6" id="KW-0812">Transmembrane</keyword>
<keyword evidence="6" id="KW-1133">Transmembrane helix</keyword>
<feature type="transmembrane region" description="Helical" evidence="6">
    <location>
        <begin position="69"/>
        <end position="95"/>
    </location>
</feature>
<dbReference type="GO" id="GO:0043124">
    <property type="term" value="P:negative regulation of canonical NF-kappaB signal transduction"/>
    <property type="evidence" value="ECO:0007669"/>
    <property type="project" value="InterPro"/>
</dbReference>
<evidence type="ECO:0000256" key="3">
    <source>
        <dbReference type="ARBA" id="ARBA00022737"/>
    </source>
</evidence>
<proteinExistence type="predicted"/>
<dbReference type="PANTHER" id="PTHR15263">
    <property type="entry name" value="I-KAPPA-B-LIKE PROTEIN IKBL"/>
    <property type="match status" value="1"/>
</dbReference>
<keyword evidence="3" id="KW-0677">Repeat</keyword>
<evidence type="ECO:0000313" key="8">
    <source>
        <dbReference type="Proteomes" id="UP000809789"/>
    </source>
</evidence>
<name>A0A8K0KS98_9PEZI</name>
<dbReference type="EMBL" id="JAESVG020000011">
    <property type="protein sequence ID" value="KAG8622894.1"/>
    <property type="molecule type" value="Genomic_DNA"/>
</dbReference>
<dbReference type="PANTHER" id="PTHR15263:SF1">
    <property type="entry name" value="NF-KAPPA-B INHIBITOR-LIKE PROTEIN 1"/>
    <property type="match status" value="1"/>
</dbReference>
<keyword evidence="5" id="KW-0539">Nucleus</keyword>
<evidence type="ECO:0000256" key="6">
    <source>
        <dbReference type="SAM" id="Phobius"/>
    </source>
</evidence>
<comment type="caution">
    <text evidence="7">The sequence shown here is derived from an EMBL/GenBank/DDBJ whole genome shotgun (WGS) entry which is preliminary data.</text>
</comment>
<sequence length="345" mass="39812">MSNTFWVLSLTTSAVSNWLDKAEIKWSLGSIVCGFVVYDLYLCPRWLQGRNPALTCDASLWPWAVSHHLALLVTYLVVRALLVEAAFCFASGLWFRCVWGPFMRRVLPPETVTLAARAWTLYEDAWDSMDRFADIDSIDLAPWPCARGIPSAADTLPVLNFYAFRLHSMATLEEVVRLLERERRRWHPDRAVSRLGRHMSTAQRHQLQLRATAVFQTIDSMLAELRLLDKLPLMPHYYRPKAHFFNNTIQGELTDAQQADLQVRNEHAAAALARQHQRILKWFNYLATMCILLLLNWYLWTWSTPALAGLDLGVYPCLLIGQMRNRRDARVTFAWCILLPIELPD</sequence>
<reference evidence="7" key="1">
    <citation type="submission" date="2021-07" db="EMBL/GenBank/DDBJ databases">
        <title>Elsinoe batatas strain:CRI-CJ2 Genome sequencing and assembly.</title>
        <authorList>
            <person name="Huang L."/>
        </authorList>
    </citation>
    <scope>NUCLEOTIDE SEQUENCE</scope>
    <source>
        <strain evidence="7">CRI-CJ2</strain>
    </source>
</reference>
<keyword evidence="6" id="KW-0472">Membrane</keyword>
<evidence type="ECO:0000313" key="7">
    <source>
        <dbReference type="EMBL" id="KAG8622894.1"/>
    </source>
</evidence>
<evidence type="ECO:0000256" key="2">
    <source>
        <dbReference type="ARBA" id="ARBA00022553"/>
    </source>
</evidence>
<evidence type="ECO:0000256" key="1">
    <source>
        <dbReference type="ARBA" id="ARBA00004123"/>
    </source>
</evidence>
<dbReference type="InterPro" id="IPR038753">
    <property type="entry name" value="NFKBIL1"/>
</dbReference>